<organism evidence="2 3">
    <name type="scientific">Limnofasciculus baicalensis BBK-W-15</name>
    <dbReference type="NCBI Taxonomy" id="2699891"/>
    <lineage>
        <taxon>Bacteria</taxon>
        <taxon>Bacillati</taxon>
        <taxon>Cyanobacteriota</taxon>
        <taxon>Cyanophyceae</taxon>
        <taxon>Coleofasciculales</taxon>
        <taxon>Coleofasciculaceae</taxon>
        <taxon>Limnofasciculus</taxon>
        <taxon>Limnofasciculus baicalensis</taxon>
    </lineage>
</organism>
<feature type="compositionally biased region" description="Basic and acidic residues" evidence="1">
    <location>
        <begin position="211"/>
        <end position="231"/>
    </location>
</feature>
<keyword evidence="3" id="KW-1185">Reference proteome</keyword>
<comment type="caution">
    <text evidence="2">The sequence shown here is derived from an EMBL/GenBank/DDBJ whole genome shotgun (WGS) entry which is preliminary data.</text>
</comment>
<evidence type="ECO:0000256" key="1">
    <source>
        <dbReference type="SAM" id="MobiDB-lite"/>
    </source>
</evidence>
<sequence length="443" mass="48725">MAVAIVKDISGNPVQWLSNLGAGATDGIKNHFWGSFQTAVKEWFSQKVEEVLGLGMTVWNVLKQGGINVTEVSKMAWEGIKSAIPAVLISILIEKVVSMIVPAAGTVMLIIEGLQAAWGTASRILQAFERFMAFLKAVKTGQAGPPFGAAVAAAGVVVIDFVANWLLKRLRGAASKVAAKVREIAAKIGSKIKGKLGKVKDKFFGKKKGDKGKGREDNHNRSNEEQELRKREKWQRAFEQARQALRQKLNKGLGRIGFYAVMTWLKLRYGFKKIQVDKSDNQFSVKATFNPTEELVSGKIVTFDYTEEGIIKGSKPYRQGVLNQLGLQHTAKGHDPSIPDQTLANNARMQGGSGKWLSHRAMIEAGKLAKVMYPDPNPGEAYFIPIPPGWAKGYRRVNPSETIEPELYVLQDEGARKPGVIEPTFRTLNCHKGESNQKKGQNS</sequence>
<reference evidence="2" key="1">
    <citation type="submission" date="2022-06" db="EMBL/GenBank/DDBJ databases">
        <title>New cyanobacteria of genus Symplocastrum in benthos of Lake Baikal.</title>
        <authorList>
            <person name="Sorokovikova E."/>
            <person name="Tikhonova I."/>
            <person name="Krasnopeev A."/>
            <person name="Evseev P."/>
            <person name="Gladkikh A."/>
            <person name="Belykh O."/>
        </authorList>
    </citation>
    <scope>NUCLEOTIDE SEQUENCE</scope>
    <source>
        <strain evidence="2">BBK-W-15</strain>
    </source>
</reference>
<dbReference type="RefSeq" id="WP_254015282.1">
    <property type="nucleotide sequence ID" value="NZ_JAMZMM010000668.1"/>
</dbReference>
<dbReference type="AlphaFoldDB" id="A0AAE3GXT9"/>
<proteinExistence type="predicted"/>
<evidence type="ECO:0000313" key="2">
    <source>
        <dbReference type="EMBL" id="MCP2732575.1"/>
    </source>
</evidence>
<dbReference type="Proteomes" id="UP001204953">
    <property type="component" value="Unassembled WGS sequence"/>
</dbReference>
<protein>
    <submittedName>
        <fullName evidence="2">Uncharacterized protein</fullName>
    </submittedName>
</protein>
<dbReference type="EMBL" id="JAMZMM010000668">
    <property type="protein sequence ID" value="MCP2732575.1"/>
    <property type="molecule type" value="Genomic_DNA"/>
</dbReference>
<accession>A0AAE3GXT9</accession>
<evidence type="ECO:0000313" key="3">
    <source>
        <dbReference type="Proteomes" id="UP001204953"/>
    </source>
</evidence>
<name>A0AAE3GXT9_9CYAN</name>
<gene>
    <name evidence="2" type="ORF">NJ959_29525</name>
</gene>
<feature type="region of interest" description="Disordered" evidence="1">
    <location>
        <begin position="203"/>
        <end position="231"/>
    </location>
</feature>